<organism evidence="3 4">
    <name type="scientific">Palleronia salina</name>
    <dbReference type="NCBI Taxonomy" id="313368"/>
    <lineage>
        <taxon>Bacteria</taxon>
        <taxon>Pseudomonadati</taxon>
        <taxon>Pseudomonadota</taxon>
        <taxon>Alphaproteobacteria</taxon>
        <taxon>Rhodobacterales</taxon>
        <taxon>Roseobacteraceae</taxon>
        <taxon>Palleronia</taxon>
    </lineage>
</organism>
<name>A0A1M6F2D7_9RHOB</name>
<evidence type="ECO:0000313" key="3">
    <source>
        <dbReference type="EMBL" id="SHI91878.1"/>
    </source>
</evidence>
<evidence type="ECO:0000256" key="1">
    <source>
        <dbReference type="SAM" id="Coils"/>
    </source>
</evidence>
<gene>
    <name evidence="3" type="ORF">SAMN04488012_103313</name>
</gene>
<reference evidence="3 4" key="1">
    <citation type="submission" date="2016-11" db="EMBL/GenBank/DDBJ databases">
        <authorList>
            <person name="Jaros S."/>
            <person name="Januszkiewicz K."/>
            <person name="Wedrychowicz H."/>
        </authorList>
    </citation>
    <scope>NUCLEOTIDE SEQUENCE [LARGE SCALE GENOMIC DNA]</scope>
    <source>
        <strain evidence="3 4">DSM 26892</strain>
    </source>
</reference>
<dbReference type="Proteomes" id="UP000184040">
    <property type="component" value="Unassembled WGS sequence"/>
</dbReference>
<feature type="region of interest" description="Disordered" evidence="2">
    <location>
        <begin position="219"/>
        <end position="246"/>
    </location>
</feature>
<evidence type="ECO:0000256" key="2">
    <source>
        <dbReference type="SAM" id="MobiDB-lite"/>
    </source>
</evidence>
<protein>
    <submittedName>
        <fullName evidence="3">Uncharacterized protein</fullName>
    </submittedName>
</protein>
<evidence type="ECO:0000313" key="4">
    <source>
        <dbReference type="Proteomes" id="UP000184040"/>
    </source>
</evidence>
<keyword evidence="1" id="KW-0175">Coiled coil</keyword>
<dbReference type="AlphaFoldDB" id="A0A1M6F2D7"/>
<proteinExistence type="predicted"/>
<accession>A0A1M6F2D7</accession>
<dbReference type="EMBL" id="FQZA01000003">
    <property type="protein sequence ID" value="SHI91878.1"/>
    <property type="molecule type" value="Genomic_DNA"/>
</dbReference>
<feature type="coiled-coil region" evidence="1">
    <location>
        <begin position="1"/>
        <end position="32"/>
    </location>
</feature>
<keyword evidence="4" id="KW-1185">Reference proteome</keyword>
<dbReference type="RefSeq" id="WP_139250801.1">
    <property type="nucleotide sequence ID" value="NZ_FQZA01000003.1"/>
</dbReference>
<dbReference type="STRING" id="313368.SAMN04488012_103313"/>
<sequence>MDALERAKQKIREEAERRIAELEEASALAAKYGMTLSPINEVEPVEVDPSIGRVLRHNKGWRETILEIVSEFSGGATRSQIRNRLSETHLSQRLAETDAAFYGTISKAVAKGELVEHNGHMFTPFLFRRFQDDVQAGRREDVRSERASQTGNKTVVIDFVASHPGVDADVIFAEIKRRNPGSMKNKNSVYNLLARMVRDNEIAKNGKTYVPLGYENEASAGASEANAEEGSDLFGAQDPNKSRAGK</sequence>